<evidence type="ECO:0000313" key="2">
    <source>
        <dbReference type="EMBL" id="KRZ79981.1"/>
    </source>
</evidence>
<dbReference type="Proteomes" id="UP000054843">
    <property type="component" value="Unassembled WGS sequence"/>
</dbReference>
<feature type="compositionally biased region" description="Basic and acidic residues" evidence="1">
    <location>
        <begin position="92"/>
        <end position="101"/>
    </location>
</feature>
<gene>
    <name evidence="2" type="ORF">T10_1262</name>
</gene>
<reference evidence="2 3" key="1">
    <citation type="submission" date="2015-01" db="EMBL/GenBank/DDBJ databases">
        <title>Evolution of Trichinella species and genotypes.</title>
        <authorList>
            <person name="Korhonen P.K."/>
            <person name="Edoardo P."/>
            <person name="Giuseppe L.R."/>
            <person name="Gasser R.B."/>
        </authorList>
    </citation>
    <scope>NUCLEOTIDE SEQUENCE [LARGE SCALE GENOMIC DNA]</scope>
    <source>
        <strain evidence="2">ISS1980</strain>
    </source>
</reference>
<feature type="region of interest" description="Disordered" evidence="1">
    <location>
        <begin position="72"/>
        <end position="101"/>
    </location>
</feature>
<feature type="region of interest" description="Disordered" evidence="1">
    <location>
        <begin position="17"/>
        <end position="55"/>
    </location>
</feature>
<organism evidence="2 3">
    <name type="scientific">Trichinella papuae</name>
    <dbReference type="NCBI Taxonomy" id="268474"/>
    <lineage>
        <taxon>Eukaryota</taxon>
        <taxon>Metazoa</taxon>
        <taxon>Ecdysozoa</taxon>
        <taxon>Nematoda</taxon>
        <taxon>Enoplea</taxon>
        <taxon>Dorylaimia</taxon>
        <taxon>Trichinellida</taxon>
        <taxon>Trichinellidae</taxon>
        <taxon>Trichinella</taxon>
    </lineage>
</organism>
<dbReference type="EMBL" id="JYDO01000004">
    <property type="protein sequence ID" value="KRZ79981.1"/>
    <property type="molecule type" value="Genomic_DNA"/>
</dbReference>
<name>A0A0V1N7N9_9BILA</name>
<dbReference type="AlphaFoldDB" id="A0A0V1N7N9"/>
<proteinExistence type="predicted"/>
<keyword evidence="3" id="KW-1185">Reference proteome</keyword>
<protein>
    <submittedName>
        <fullName evidence="2">Uncharacterized protein</fullName>
    </submittedName>
</protein>
<evidence type="ECO:0000313" key="3">
    <source>
        <dbReference type="Proteomes" id="UP000054843"/>
    </source>
</evidence>
<sequence>MRRTQEIELRHRKEYWTIKDNGHTMPSSRHQSSGKGAQGTNNTAGARAEPTKKNLIQTKMVEGLCQGDLTNSLRQTASKTGVVSQDEATSTGERENPEKPN</sequence>
<feature type="compositionally biased region" description="Polar residues" evidence="1">
    <location>
        <begin position="24"/>
        <end position="44"/>
    </location>
</feature>
<evidence type="ECO:0000256" key="1">
    <source>
        <dbReference type="SAM" id="MobiDB-lite"/>
    </source>
</evidence>
<accession>A0A0V1N7N9</accession>
<comment type="caution">
    <text evidence="2">The sequence shown here is derived from an EMBL/GenBank/DDBJ whole genome shotgun (WGS) entry which is preliminary data.</text>
</comment>
<feature type="compositionally biased region" description="Polar residues" evidence="1">
    <location>
        <begin position="72"/>
        <end position="91"/>
    </location>
</feature>